<dbReference type="InterPro" id="IPR026890">
    <property type="entry name" value="Mononeg_mRNAcap"/>
</dbReference>
<protein>
    <recommendedName>
        <fullName evidence="23">Replicase</fullName>
        <ecNumber evidence="21">2.1.1.375</ecNumber>
        <ecNumber evidence="3">2.7.7.48</ecNumber>
        <ecNumber evidence="4">2.7.7.88</ecNumber>
    </recommendedName>
    <alternativeName>
        <fullName evidence="22">Transcriptase</fullName>
    </alternativeName>
</protein>
<dbReference type="GO" id="GO:0030430">
    <property type="term" value="C:host cell cytoplasm"/>
    <property type="evidence" value="ECO:0007669"/>
    <property type="project" value="UniProtKB-SubCell"/>
</dbReference>
<evidence type="ECO:0000256" key="26">
    <source>
        <dbReference type="ARBA" id="ARBA00048548"/>
    </source>
</evidence>
<evidence type="ECO:0000259" key="27">
    <source>
        <dbReference type="PROSITE" id="PS50526"/>
    </source>
</evidence>
<comment type="catalytic activity">
    <reaction evidence="26">
        <text>GTP + H2O = GDP + phosphate + H(+)</text>
        <dbReference type="Rhea" id="RHEA:19669"/>
        <dbReference type="ChEBI" id="CHEBI:15377"/>
        <dbReference type="ChEBI" id="CHEBI:15378"/>
        <dbReference type="ChEBI" id="CHEBI:37565"/>
        <dbReference type="ChEBI" id="CHEBI:43474"/>
        <dbReference type="ChEBI" id="CHEBI:58189"/>
    </reaction>
</comment>
<dbReference type="EC" id="2.7.7.88" evidence="4"/>
<keyword evidence="8" id="KW-0808">Transferase</keyword>
<comment type="catalytic activity">
    <reaction evidence="20">
        <text>a 5'-end (5'-triphosphoguanosine)-(2'-O-methyladenylyl)-adenylyl-cytidylyl-adenosine in mRNA + S-adenosyl-L-methionine = a 5'-end (N(7)-methyl 5'-triphosphoguanosine)-(2'-O-methyladenylyl)-adenylyl-cytidylyl-adenosine in mRNA + S-adenosyl-L-homocysteine</text>
        <dbReference type="Rhea" id="RHEA:65440"/>
        <dbReference type="Rhea" id="RHEA-COMP:16798"/>
        <dbReference type="Rhea" id="RHEA-COMP:16801"/>
        <dbReference type="ChEBI" id="CHEBI:57856"/>
        <dbReference type="ChEBI" id="CHEBI:59789"/>
        <dbReference type="ChEBI" id="CHEBI:156482"/>
        <dbReference type="ChEBI" id="CHEBI:156483"/>
    </reaction>
</comment>
<dbReference type="InterPro" id="IPR048398">
    <property type="entry name" value="Methyltrans_Mon_C"/>
</dbReference>
<dbReference type="GO" id="GO:0016787">
    <property type="term" value="F:hydrolase activity"/>
    <property type="evidence" value="ECO:0007669"/>
    <property type="project" value="UniProtKB-KW"/>
</dbReference>
<evidence type="ECO:0000256" key="4">
    <source>
        <dbReference type="ARBA" id="ARBA00012582"/>
    </source>
</evidence>
<evidence type="ECO:0000256" key="7">
    <source>
        <dbReference type="ARBA" id="ARBA00022664"/>
    </source>
</evidence>
<dbReference type="Pfam" id="PF14314">
    <property type="entry name" value="Methyltrans_Mon_2nd"/>
    <property type="match status" value="1"/>
</dbReference>
<reference evidence="29 30" key="1">
    <citation type="journal article" date="2015" name="PLoS Pathog.">
        <title>Evolution of genome size and complexity in the rhabdoviridae.</title>
        <authorList>
            <person name="Walker P.J."/>
            <person name="Firth C."/>
            <person name="Widen S.G."/>
            <person name="Blasdell K.R."/>
            <person name="Guzman H."/>
            <person name="Wood T.G."/>
            <person name="Paradkar P.N."/>
            <person name="Holmes E.C."/>
            <person name="Tesh R.B."/>
            <person name="Vasilakis N."/>
        </authorList>
    </citation>
    <scope>NUCLEOTIDE SEQUENCE [LARGE SCALE GENOMIC DNA]</scope>
    <source>
        <strain evidence="29">BeAr185559</strain>
    </source>
</reference>
<evidence type="ECO:0000256" key="5">
    <source>
        <dbReference type="ARBA" id="ARBA00022484"/>
    </source>
</evidence>
<evidence type="ECO:0000256" key="8">
    <source>
        <dbReference type="ARBA" id="ARBA00022679"/>
    </source>
</evidence>
<keyword evidence="14" id="KW-0946">Virion</keyword>
<sequence>MEPENEDFEDTYDQWEIGEEIGDELQDDWYEVIDSMEFLNQFDYNLNSPIINDHLEEIEKFLHNKDYNPVFYKTTWPDVKEVFKRANLTLSFNANCDWKYHSFIFLDLKDGYKAHKKGIFLPLVRKVLESSKSTGIIIETFFRAWAHLQLDLDEVYSSSKLDNLPTEFLYWGDIFLSLHLIVLHLNVTGDREAKQLSDTFKSRIIKTSTGLIGFVYNSLMHGVVYIIGGYCYFKNGGTLLDRNMILMEKDICISRVQVAMSLLYKQGDLYQNCEAIKKLLNLYLLGDEYLRATKNVGYDGVKLIEPICNLRLCQLAREYRPKIPEFVDFRNHVYTSVQEKDDPTHLLSSFMNNILSETKVDQVLVYYSVFRHWGHPDIDYLEGLEKLHAQTTMEKNIDDDYAQALASDLAYKILKKKFFEKKKWFVDKTKLPEDHPFYNHVDSNTWPNQYQIQQFGDNWHKLPIDQIYDLPDVIDPSLIYSDKSHSLNRSEVLEWIRSNPNNPIPTRRVLQTLLEKPETNWVEFLKRINDYGLDLDSLIIGLKAKEREMKRVGRFFSLMSWELREYFVYTEYLIKEYFVPLFKGLTMADDLQEVMKKMLENVSGQGLDTYDYISIANHVDYEKWNNHQRYESNCYIFKVMGMCFGLPNLFVRSHEFFQKSIIYYNQRPDLMTPLDETLLNKDPNSLVCWDGQAGGLEGLRQKGWSIVNLLVIERESKIRNTLVKVLAQGDNQTISTCYELATTYTDEEEASEINKIIQNNNAVMNAIRTGTTKLGLLINEDETMVSADYLNYGKVPIFRGIIRGLDAKRWARVNFGNNDQVPSLGNMLSSVATNALTVSHFSVQPIDSMVLHNLFGNFTIELLKLYNPALRSPLHNKIKDAQWIDMREFKILVLYLDPSLGGIGGTSLTRFLIRMFPDPVTESLAFWKFIHDNTQDKMIKQLAISCGYPILEDFQPHHIDKLIENPVGLNISRGISAVNLLKNQVRQNLVQNRSKILNTIIRSSLDYIDQEETTLYAWARSIRPLFPRFMSEMINATYYGITNSIVGLFQNSRTIRNQYKTRYAKRIDDVICISEIIGIASMIRIAKRALAAENNIWECSSTHADELRLNSWGTPVLGTTVPHPLELLNQADNLSNLCGGCKASGSYLSVMIPKGLRNTRTVKGPYPPYLGSRTSETTSLIQPWDKETNIPLLKRAVKLRNAISWFIKPESTLAASILNNLESLTGEDWSSFHTGFKRTGSALHRFTCSRQSNGGFSASSPTNLTWMICTTDTMEALNEKNYDFMFQSLIIYAQATASVCWDLRDDPINVHFHVSCGKCIREIEEPWLESEWELLLPDVHYLLGSWRPDPNASWGSSKVRMPITEGNWEKVPQSEKSFHIGHVIGFLFTDMFLSHSKHVEDSSLFPLGIRGKLFPPTFFEGLFLGVQRACALQLIHRRNLIELKKPKIAQWGLSFYVLENLCESTGFLNLLRDGPLYQEIINQPHKLPSSYPLNNRDLGLIGRSYLKTLLVRWFSGQIKLDFNKKIWLFADLQSHDIIGSMSISLEALKLVMTSKQNLQFRNSVRKIQEIYVNVKNEKWEVINVPELTKNIITSPQELRHAVKFGVTIQVKPEEVLPWGKEWVGNVITYDVLYDSIDKVYDPVIVPRRTHPLISALRTNQFATGAHYKIRSIINHLNIKWTAAICGGDGSGGISAYLCRSNPNGKVLFNSLLMMDGINFKGSHPSPPSALVALRGGGKNCINLHDVWKHPSDLAQKSTWEYFKREGITKGIHWDLIVLDMEVVNEDMIEAIESNIQQYGLQILSPRGSMILKSYIGRLINANGLLNKLGPQFQFVKLCQTEASSSYTSEVYVVFYSLELTTVPQLYPDKQDLSFKIRTAFCFKNHADEFNRAKRLQQQDLMIGVPSSLIPDPTVDLSTMLTILGMESGYAVSIAKSWVRYKGKNHVNYLIAITLLCCESNYQTTHKCYKEITIPSNPKIANMMVVTLALWIWISIKHDSLALYSQTYELINSQSVINFGPFSSKKGSVYQNWSLTEKLAKSKVFRISSRSSRIGQLVRLYQRMYQRDPMKMDETQIQNILSFYNKGLIPKRLLFSTGVMNFLLNM</sequence>
<evidence type="ECO:0000256" key="13">
    <source>
        <dbReference type="ARBA" id="ARBA00022840"/>
    </source>
</evidence>
<dbReference type="InterPro" id="IPR048397">
    <property type="entry name" value="Methyltrans_Mon_CD"/>
</dbReference>
<dbReference type="GO" id="GO:0004482">
    <property type="term" value="F:mRNA 5'-cap (guanine-N7-)-methyltransferase activity"/>
    <property type="evidence" value="ECO:0007669"/>
    <property type="project" value="InterPro"/>
</dbReference>
<evidence type="ECO:0000256" key="19">
    <source>
        <dbReference type="ARBA" id="ARBA00024494"/>
    </source>
</evidence>
<evidence type="ECO:0000256" key="16">
    <source>
        <dbReference type="ARBA" id="ARBA00023042"/>
    </source>
</evidence>
<keyword evidence="7" id="KW-0507">mRNA processing</keyword>
<dbReference type="GO" id="GO:0003968">
    <property type="term" value="F:RNA-directed RNA polymerase activity"/>
    <property type="evidence" value="ECO:0007669"/>
    <property type="project" value="UniProtKB-KW"/>
</dbReference>
<keyword evidence="17" id="KW-1035">Host cytoplasm</keyword>
<dbReference type="GeneID" id="32707884"/>
<dbReference type="InterPro" id="IPR039530">
    <property type="entry name" value="L_methyltransferase_rhabdo"/>
</dbReference>
<dbReference type="GO" id="GO:0044423">
    <property type="term" value="C:virion component"/>
    <property type="evidence" value="ECO:0007669"/>
    <property type="project" value="UniProtKB-KW"/>
</dbReference>
<evidence type="ECO:0000256" key="18">
    <source>
        <dbReference type="ARBA" id="ARBA00023268"/>
    </source>
</evidence>
<dbReference type="EMBL" id="KM205014">
    <property type="protein sequence ID" value="AJR28515.1"/>
    <property type="molecule type" value="Viral_cRNA"/>
</dbReference>
<keyword evidence="18" id="KW-0511">Multifunctional enzyme</keyword>
<dbReference type="EC" id="2.7.7.48" evidence="3"/>
<dbReference type="NCBIfam" id="TIGR04198">
    <property type="entry name" value="paramyx_RNAcap"/>
    <property type="match status" value="1"/>
</dbReference>
<evidence type="ECO:0000259" key="28">
    <source>
        <dbReference type="PROSITE" id="PS51590"/>
    </source>
</evidence>
<evidence type="ECO:0000313" key="30">
    <source>
        <dbReference type="Proteomes" id="UP000164199"/>
    </source>
</evidence>
<comment type="catalytic activity">
    <reaction evidence="25">
        <text>a 5'-end (5'-triphosphoguanosine)-adenylyl-adenylyl-cytidylyl-adenosine in mRNA + 2 S-adenosyl-L-methionine = a 5'-end (N(7)-methyl 5'-triphosphoguanosine)-(2'-O-methyladenylyl)-adenylyl-cytidylyl-adenosine in mRNA + 2 S-adenosyl-L-homocysteine + H(+)</text>
        <dbReference type="Rhea" id="RHEA:65376"/>
        <dbReference type="Rhea" id="RHEA-COMP:16797"/>
        <dbReference type="Rhea" id="RHEA-COMP:16798"/>
        <dbReference type="ChEBI" id="CHEBI:15378"/>
        <dbReference type="ChEBI" id="CHEBI:57856"/>
        <dbReference type="ChEBI" id="CHEBI:59789"/>
        <dbReference type="ChEBI" id="CHEBI:156483"/>
        <dbReference type="ChEBI" id="CHEBI:156484"/>
        <dbReference type="EC" id="2.1.1.375"/>
    </reaction>
</comment>
<name>A0A0D3R233_9RHAB</name>
<keyword evidence="9" id="KW-0949">S-adenosyl-L-methionine</keyword>
<evidence type="ECO:0000256" key="24">
    <source>
        <dbReference type="ARBA" id="ARBA00047332"/>
    </source>
</evidence>
<dbReference type="PIRSF" id="PIRSF037546">
    <property type="entry name" value="RNA_pol_RhabdoV_sub"/>
    <property type="match status" value="1"/>
</dbReference>
<dbReference type="PROSITE" id="PS51590">
    <property type="entry name" value="SAM_MT_MNV_L"/>
    <property type="match status" value="1"/>
</dbReference>
<dbReference type="InterPro" id="IPR014023">
    <property type="entry name" value="Mononeg_RNA_pol_cat"/>
</dbReference>
<evidence type="ECO:0000256" key="21">
    <source>
        <dbReference type="ARBA" id="ARBA00026099"/>
    </source>
</evidence>
<evidence type="ECO:0000313" key="29">
    <source>
        <dbReference type="EMBL" id="AJR28515.1"/>
    </source>
</evidence>
<evidence type="ECO:0000256" key="9">
    <source>
        <dbReference type="ARBA" id="ARBA00022691"/>
    </source>
</evidence>
<dbReference type="Pfam" id="PF00946">
    <property type="entry name" value="Mononeg_RNA_pol"/>
    <property type="match status" value="1"/>
</dbReference>
<evidence type="ECO:0000256" key="23">
    <source>
        <dbReference type="ARBA" id="ARBA00031012"/>
    </source>
</evidence>
<dbReference type="PROSITE" id="PS50526">
    <property type="entry name" value="RDRP_SSRNA_NEG_NONSEG"/>
    <property type="match status" value="1"/>
</dbReference>
<keyword evidence="5" id="KW-0696">RNA-directed RNA polymerase</keyword>
<evidence type="ECO:0000256" key="3">
    <source>
        <dbReference type="ARBA" id="ARBA00012494"/>
    </source>
</evidence>
<comment type="subcellular location">
    <subcellularLocation>
        <location evidence="1">Host cytoplasm</location>
    </subcellularLocation>
    <subcellularLocation>
        <location evidence="2">Virion</location>
    </subcellularLocation>
</comment>
<accession>A0A0D3R233</accession>
<dbReference type="Pfam" id="PF21081">
    <property type="entry name" value="Methyltrans_Mon_3rd"/>
    <property type="match status" value="1"/>
</dbReference>
<dbReference type="Pfam" id="PF14318">
    <property type="entry name" value="Mononeg_mRNAcap"/>
    <property type="match status" value="1"/>
</dbReference>
<feature type="domain" description="RdRp catalytic" evidence="27">
    <location>
        <begin position="613"/>
        <end position="800"/>
    </location>
</feature>
<dbReference type="InterPro" id="IPR025786">
    <property type="entry name" value="Mononega_L_MeTrfase"/>
</dbReference>
<evidence type="ECO:0000256" key="1">
    <source>
        <dbReference type="ARBA" id="ARBA00004192"/>
    </source>
</evidence>
<keyword evidence="6" id="KW-0489">Methyltransferase</keyword>
<dbReference type="InterPro" id="IPR039736">
    <property type="entry name" value="L_poly_C"/>
</dbReference>
<dbReference type="InterPro" id="IPR017234">
    <property type="entry name" value="RNA-dir_pol_rhabdovirus"/>
</dbReference>
<keyword evidence="13" id="KW-0067">ATP-binding</keyword>
<proteinExistence type="predicted"/>
<evidence type="ECO:0000256" key="22">
    <source>
        <dbReference type="ARBA" id="ARBA00030436"/>
    </source>
</evidence>
<comment type="catalytic activity">
    <reaction evidence="19">
        <text>a 5'-end triphospho-adenylyl-adenylyl-cytidylyl-adenosine in mRNA + GDP + H(+) = a 5'-end (5'-triphosphoguanosine)-adenylyl-adenylyl-cytidylyl-adenosine in mRNA + diphosphate</text>
        <dbReference type="Rhea" id="RHEA:65436"/>
        <dbReference type="Rhea" id="RHEA-COMP:16797"/>
        <dbReference type="Rhea" id="RHEA-COMP:16799"/>
        <dbReference type="ChEBI" id="CHEBI:15378"/>
        <dbReference type="ChEBI" id="CHEBI:33019"/>
        <dbReference type="ChEBI" id="CHEBI:58189"/>
        <dbReference type="ChEBI" id="CHEBI:156484"/>
        <dbReference type="ChEBI" id="CHEBI:156503"/>
        <dbReference type="EC" id="2.7.7.88"/>
    </reaction>
</comment>
<evidence type="ECO:0000256" key="2">
    <source>
        <dbReference type="ARBA" id="ARBA00004328"/>
    </source>
</evidence>
<evidence type="ECO:0000256" key="17">
    <source>
        <dbReference type="ARBA" id="ARBA00023200"/>
    </source>
</evidence>
<keyword evidence="16" id="KW-0506">mRNA capping</keyword>
<keyword evidence="15" id="KW-0693">Viral RNA replication</keyword>
<evidence type="ECO:0000256" key="11">
    <source>
        <dbReference type="ARBA" id="ARBA00022741"/>
    </source>
</evidence>
<dbReference type="KEGG" id="vg:32707884"/>
<dbReference type="Proteomes" id="UP000164199">
    <property type="component" value="Segment"/>
</dbReference>
<dbReference type="RefSeq" id="YP_009361970.1">
    <property type="nucleotide sequence ID" value="NC_034448.1"/>
</dbReference>
<keyword evidence="12" id="KW-0378">Hydrolase</keyword>
<evidence type="ECO:0000256" key="10">
    <source>
        <dbReference type="ARBA" id="ARBA00022695"/>
    </source>
</evidence>
<evidence type="ECO:0000256" key="12">
    <source>
        <dbReference type="ARBA" id="ARBA00022801"/>
    </source>
</evidence>
<keyword evidence="10" id="KW-0548">Nucleotidyltransferase</keyword>
<feature type="domain" description="Mononegavirus-type SAM-dependent 2'-O-MTase" evidence="28">
    <location>
        <begin position="1657"/>
        <end position="1853"/>
    </location>
</feature>
<evidence type="ECO:0000256" key="15">
    <source>
        <dbReference type="ARBA" id="ARBA00022953"/>
    </source>
</evidence>
<evidence type="ECO:0000256" key="6">
    <source>
        <dbReference type="ARBA" id="ARBA00022603"/>
    </source>
</evidence>
<keyword evidence="11" id="KW-0547">Nucleotide-binding</keyword>
<comment type="catalytic activity">
    <reaction evidence="24">
        <text>a 5'-end (5'-triphosphoguanosine)-adenylyl-adenylyl-cytidylyl-adenosine in mRNA + S-adenosyl-L-methionine = a 5'-end (5'-triphosphoguanosine)-(2'-O-methyladenylyl)-adenylyl-cytidylyl-adenosine in mRNA + S-adenosyl-L-homocysteine + H(+)</text>
        <dbReference type="Rhea" id="RHEA:65380"/>
        <dbReference type="Rhea" id="RHEA-COMP:16797"/>
        <dbReference type="Rhea" id="RHEA-COMP:16801"/>
        <dbReference type="ChEBI" id="CHEBI:15378"/>
        <dbReference type="ChEBI" id="CHEBI:57856"/>
        <dbReference type="ChEBI" id="CHEBI:59789"/>
        <dbReference type="ChEBI" id="CHEBI:156482"/>
        <dbReference type="ChEBI" id="CHEBI:156484"/>
    </reaction>
</comment>
<evidence type="ECO:0000256" key="20">
    <source>
        <dbReference type="ARBA" id="ARBA00024499"/>
    </source>
</evidence>
<dbReference type="GO" id="GO:0005524">
    <property type="term" value="F:ATP binding"/>
    <property type="evidence" value="ECO:0007669"/>
    <property type="project" value="UniProtKB-KW"/>
</dbReference>
<dbReference type="Pfam" id="PF21080">
    <property type="entry name" value="Methyltrans_Mon_1st"/>
    <property type="match status" value="1"/>
</dbReference>
<evidence type="ECO:0000256" key="25">
    <source>
        <dbReference type="ARBA" id="ARBA00047370"/>
    </source>
</evidence>
<dbReference type="EC" id="2.1.1.375" evidence="21"/>
<keyword evidence="30" id="KW-1185">Reference proteome</keyword>
<evidence type="ECO:0000256" key="14">
    <source>
        <dbReference type="ARBA" id="ARBA00022844"/>
    </source>
</evidence>
<organism evidence="29 30">
    <name type="scientific">Mosqueiro virus</name>
    <dbReference type="NCBI Taxonomy" id="200403"/>
    <lineage>
        <taxon>Viruses</taxon>
        <taxon>Riboviria</taxon>
        <taxon>Orthornavirae</taxon>
        <taxon>Negarnaviricota</taxon>
        <taxon>Haploviricotina</taxon>
        <taxon>Monjiviricetes</taxon>
        <taxon>Mononegavirales</taxon>
        <taxon>Rhabdoviridae</taxon>
        <taxon>Alpharhabdovirinae</taxon>
        <taxon>Hapavirus</taxon>
        <taxon>Hapavirus mosqueiro</taxon>
    </lineage>
</organism>